<accession>A0A1F5MGD3</accession>
<feature type="transmembrane region" description="Helical" evidence="5">
    <location>
        <begin position="207"/>
        <end position="224"/>
    </location>
</feature>
<comment type="caution">
    <text evidence="7">The sequence shown here is derived from an EMBL/GenBank/DDBJ whole genome shotgun (WGS) entry which is preliminary data.</text>
</comment>
<evidence type="ECO:0000256" key="4">
    <source>
        <dbReference type="ARBA" id="ARBA00023136"/>
    </source>
</evidence>
<feature type="transmembrane region" description="Helical" evidence="5">
    <location>
        <begin position="65"/>
        <end position="84"/>
    </location>
</feature>
<evidence type="ECO:0000313" key="8">
    <source>
        <dbReference type="Proteomes" id="UP000178859"/>
    </source>
</evidence>
<protein>
    <recommendedName>
        <fullName evidence="6">O-antigen ligase-related domain-containing protein</fullName>
    </recommendedName>
</protein>
<evidence type="ECO:0000313" key="7">
    <source>
        <dbReference type="EMBL" id="OGE64409.1"/>
    </source>
</evidence>
<feature type="transmembrane region" description="Helical" evidence="5">
    <location>
        <begin position="230"/>
        <end position="247"/>
    </location>
</feature>
<dbReference type="PANTHER" id="PTHR37422">
    <property type="entry name" value="TEICHURONIC ACID BIOSYNTHESIS PROTEIN TUAE"/>
    <property type="match status" value="1"/>
</dbReference>
<feature type="domain" description="O-antigen ligase-related" evidence="6">
    <location>
        <begin position="212"/>
        <end position="393"/>
    </location>
</feature>
<feature type="transmembrane region" description="Helical" evidence="5">
    <location>
        <begin position="125"/>
        <end position="143"/>
    </location>
</feature>
<organism evidence="7 8">
    <name type="scientific">Candidatus Daviesbacteria bacterium RIFCSPLOWO2_02_FULL_36_7</name>
    <dbReference type="NCBI Taxonomy" id="1797792"/>
    <lineage>
        <taxon>Bacteria</taxon>
        <taxon>Candidatus Daviesiibacteriota</taxon>
    </lineage>
</organism>
<dbReference type="InterPro" id="IPR051533">
    <property type="entry name" value="WaaL-like"/>
</dbReference>
<feature type="transmembrane region" description="Helical" evidence="5">
    <location>
        <begin position="90"/>
        <end position="113"/>
    </location>
</feature>
<feature type="transmembrane region" description="Helical" evidence="5">
    <location>
        <begin position="35"/>
        <end position="53"/>
    </location>
</feature>
<dbReference type="PANTHER" id="PTHR37422:SF13">
    <property type="entry name" value="LIPOPOLYSACCHARIDE BIOSYNTHESIS PROTEIN PA4999-RELATED"/>
    <property type="match status" value="1"/>
</dbReference>
<keyword evidence="2 5" id="KW-0812">Transmembrane</keyword>
<feature type="transmembrane region" description="Helical" evidence="5">
    <location>
        <begin position="5"/>
        <end position="23"/>
    </location>
</feature>
<feature type="transmembrane region" description="Helical" evidence="5">
    <location>
        <begin position="421"/>
        <end position="438"/>
    </location>
</feature>
<gene>
    <name evidence="7" type="ORF">A3I48_01635</name>
</gene>
<name>A0A1F5MGD3_9BACT</name>
<feature type="transmembrane region" description="Helical" evidence="5">
    <location>
        <begin position="181"/>
        <end position="200"/>
    </location>
</feature>
<dbReference type="AlphaFoldDB" id="A0A1F5MGD3"/>
<evidence type="ECO:0000259" key="6">
    <source>
        <dbReference type="Pfam" id="PF04932"/>
    </source>
</evidence>
<sequence length="440" mass="50266">MLDKVISYSFYLLFFLTPLIWSSANYELFEYNKMIVTYAFTVIIAGTWLLKIINRKSLIFNHTPLDIPLLLFLGANILSTIFSIDPHTSIWGYYSRSNGGLLSLVSYLLLYWAFVSNMDLSKIKYLFWSAFASGFLISLWAILEHFGVSFSCIILRGEFNASCWIQDVQARVFATLGQPNWLAAYLAMLIFPALYFFLTATTNLTRYTYYILLATCYLAFTFTYSRGPTLGLIAGMIIFAIALLTNFKFSIYNFQSIFNLQFSNFKKIAFVLVSFLVINLLFGSALTSFRLVSKFAAPARPSIALPATPSGTQLENGGTESGQIRFIVWKGAWDIFKHYPLFGSGLETFAYSYYQYRPVQHNLTSEWDFLYNKAHNEYLNYLATTGIAGFGTYMLAIGTFLVFCIKYYVSSIKGKKHNTHYIILTTCLLASYISYLIYNF</sequence>
<dbReference type="EMBL" id="MFDT01000064">
    <property type="protein sequence ID" value="OGE64409.1"/>
    <property type="molecule type" value="Genomic_DNA"/>
</dbReference>
<proteinExistence type="predicted"/>
<evidence type="ECO:0000256" key="2">
    <source>
        <dbReference type="ARBA" id="ARBA00022692"/>
    </source>
</evidence>
<reference evidence="7 8" key="1">
    <citation type="journal article" date="2016" name="Nat. Commun.">
        <title>Thousands of microbial genomes shed light on interconnected biogeochemical processes in an aquifer system.</title>
        <authorList>
            <person name="Anantharaman K."/>
            <person name="Brown C.T."/>
            <person name="Hug L.A."/>
            <person name="Sharon I."/>
            <person name="Castelle C.J."/>
            <person name="Probst A.J."/>
            <person name="Thomas B.C."/>
            <person name="Singh A."/>
            <person name="Wilkins M.J."/>
            <person name="Karaoz U."/>
            <person name="Brodie E.L."/>
            <person name="Williams K.H."/>
            <person name="Hubbard S.S."/>
            <person name="Banfield J.F."/>
        </authorList>
    </citation>
    <scope>NUCLEOTIDE SEQUENCE [LARGE SCALE GENOMIC DNA]</scope>
</reference>
<dbReference type="GO" id="GO:0016020">
    <property type="term" value="C:membrane"/>
    <property type="evidence" value="ECO:0007669"/>
    <property type="project" value="UniProtKB-SubCell"/>
</dbReference>
<evidence type="ECO:0000256" key="1">
    <source>
        <dbReference type="ARBA" id="ARBA00004141"/>
    </source>
</evidence>
<keyword evidence="4 5" id="KW-0472">Membrane</keyword>
<comment type="subcellular location">
    <subcellularLocation>
        <location evidence="1">Membrane</location>
        <topology evidence="1">Multi-pass membrane protein</topology>
    </subcellularLocation>
</comment>
<feature type="transmembrane region" description="Helical" evidence="5">
    <location>
        <begin position="387"/>
        <end position="409"/>
    </location>
</feature>
<keyword evidence="3 5" id="KW-1133">Transmembrane helix</keyword>
<dbReference type="Proteomes" id="UP000178859">
    <property type="component" value="Unassembled WGS sequence"/>
</dbReference>
<evidence type="ECO:0000256" key="3">
    <source>
        <dbReference type="ARBA" id="ARBA00022989"/>
    </source>
</evidence>
<dbReference type="InterPro" id="IPR007016">
    <property type="entry name" value="O-antigen_ligase-rel_domated"/>
</dbReference>
<feature type="non-terminal residue" evidence="7">
    <location>
        <position position="440"/>
    </location>
</feature>
<feature type="transmembrane region" description="Helical" evidence="5">
    <location>
        <begin position="268"/>
        <end position="292"/>
    </location>
</feature>
<evidence type="ECO:0000256" key="5">
    <source>
        <dbReference type="SAM" id="Phobius"/>
    </source>
</evidence>
<dbReference type="Pfam" id="PF04932">
    <property type="entry name" value="Wzy_C"/>
    <property type="match status" value="1"/>
</dbReference>